<dbReference type="KEGG" id="gtl:EP073_09330"/>
<feature type="binding site" evidence="2">
    <location>
        <position position="67"/>
    </location>
    <ligand>
        <name>Fe cation</name>
        <dbReference type="ChEBI" id="CHEBI:24875"/>
        <label>2</label>
    </ligand>
</feature>
<dbReference type="OrthoDB" id="9801109at2"/>
<gene>
    <name evidence="3" type="ORF">EP073_09330</name>
</gene>
<dbReference type="Proteomes" id="UP000287502">
    <property type="component" value="Chromosome"/>
</dbReference>
<protein>
    <submittedName>
        <fullName evidence="3">TIGR00282 family metallophosphoesterase</fullName>
    </submittedName>
</protein>
<dbReference type="Pfam" id="PF13277">
    <property type="entry name" value="YmdB"/>
    <property type="match status" value="1"/>
</dbReference>
<dbReference type="PANTHER" id="PTHR36303">
    <property type="entry name" value="2',3'-CYCLIC-NUCLEOTIDE 2'-PHOSPHODIESTERASE"/>
    <property type="match status" value="1"/>
</dbReference>
<evidence type="ECO:0000313" key="3">
    <source>
        <dbReference type="EMBL" id="QAR33595.1"/>
    </source>
</evidence>
<evidence type="ECO:0000313" key="4">
    <source>
        <dbReference type="Proteomes" id="UP000287502"/>
    </source>
</evidence>
<feature type="binding site" evidence="2">
    <location>
        <position position="148"/>
    </location>
    <ligand>
        <name>Fe cation</name>
        <dbReference type="ChEBI" id="CHEBI:24875"/>
        <label>2</label>
    </ligand>
</feature>
<feature type="binding site" evidence="2">
    <location>
        <position position="8"/>
    </location>
    <ligand>
        <name>Fe cation</name>
        <dbReference type="ChEBI" id="CHEBI:24875"/>
        <label>1</label>
    </ligand>
</feature>
<feature type="binding site" evidence="2">
    <location>
        <position position="39"/>
    </location>
    <ligand>
        <name>Fe cation</name>
        <dbReference type="ChEBI" id="CHEBI:24875"/>
        <label>2</label>
    </ligand>
</feature>
<name>A0A410JZV9_9BACT</name>
<dbReference type="PIRSF" id="PIRSF004789">
    <property type="entry name" value="DR1281"/>
    <property type="match status" value="1"/>
</dbReference>
<dbReference type="PANTHER" id="PTHR36303:SF1">
    <property type="entry name" value="2',3'-CYCLIC-NUCLEOTIDE 2'-PHOSPHODIESTERASE"/>
    <property type="match status" value="1"/>
</dbReference>
<dbReference type="Gene3D" id="3.60.21.10">
    <property type="match status" value="1"/>
</dbReference>
<feature type="binding site" evidence="2">
    <location>
        <position position="40"/>
    </location>
    <ligand>
        <name>Fe cation</name>
        <dbReference type="ChEBI" id="CHEBI:24875"/>
        <label>1</label>
    </ligand>
</feature>
<dbReference type="InterPro" id="IPR029052">
    <property type="entry name" value="Metallo-depent_PP-like"/>
</dbReference>
<reference evidence="3 4" key="1">
    <citation type="submission" date="2019-01" db="EMBL/GenBank/DDBJ databases">
        <title>Geovibrio thiophilus DSM 11263, complete genome.</title>
        <authorList>
            <person name="Spring S."/>
            <person name="Bunk B."/>
            <person name="Sproer C."/>
        </authorList>
    </citation>
    <scope>NUCLEOTIDE SEQUENCE [LARGE SCALE GENOMIC DNA]</scope>
    <source>
        <strain evidence="3 4">DSM 11263</strain>
    </source>
</reference>
<dbReference type="NCBIfam" id="TIGR00282">
    <property type="entry name" value="TIGR00282 family metallophosphoesterase"/>
    <property type="match status" value="1"/>
</dbReference>
<dbReference type="SUPFAM" id="SSF56300">
    <property type="entry name" value="Metallo-dependent phosphatases"/>
    <property type="match status" value="1"/>
</dbReference>
<organism evidence="3 4">
    <name type="scientific">Geovibrio thiophilus</name>
    <dbReference type="NCBI Taxonomy" id="139438"/>
    <lineage>
        <taxon>Bacteria</taxon>
        <taxon>Pseudomonadati</taxon>
        <taxon>Deferribacterota</taxon>
        <taxon>Deferribacteres</taxon>
        <taxon>Deferribacterales</taxon>
        <taxon>Geovibrionaceae</taxon>
        <taxon>Geovibrio</taxon>
    </lineage>
</organism>
<dbReference type="EMBL" id="CP035108">
    <property type="protein sequence ID" value="QAR33595.1"/>
    <property type="molecule type" value="Genomic_DNA"/>
</dbReference>
<dbReference type="InterPro" id="IPR005235">
    <property type="entry name" value="YmdB-like"/>
</dbReference>
<keyword evidence="4" id="KW-1185">Reference proteome</keyword>
<feature type="binding site" evidence="2">
    <location>
        <position position="173"/>
    </location>
    <ligand>
        <name>Fe cation</name>
        <dbReference type="ChEBI" id="CHEBI:24875"/>
        <label>2</label>
    </ligand>
</feature>
<feature type="binding site" evidence="2">
    <location>
        <position position="175"/>
    </location>
    <ligand>
        <name>Fe cation</name>
        <dbReference type="ChEBI" id="CHEBI:24875"/>
        <label>1</label>
    </ligand>
</feature>
<feature type="binding site" evidence="2">
    <location>
        <position position="39"/>
    </location>
    <ligand>
        <name>Fe cation</name>
        <dbReference type="ChEBI" id="CHEBI:24875"/>
        <label>1</label>
    </ligand>
</feature>
<accession>A0A410JZV9</accession>
<dbReference type="GO" id="GO:0004113">
    <property type="term" value="F:2',3'-cyclic-nucleotide 3'-phosphodiesterase activity"/>
    <property type="evidence" value="ECO:0007669"/>
    <property type="project" value="TreeGrafter"/>
</dbReference>
<evidence type="ECO:0000256" key="2">
    <source>
        <dbReference type="PIRSR" id="PIRSR004789-51"/>
    </source>
</evidence>
<dbReference type="AlphaFoldDB" id="A0A410JZV9"/>
<proteinExistence type="predicted"/>
<dbReference type="GO" id="GO:0046872">
    <property type="term" value="F:metal ion binding"/>
    <property type="evidence" value="ECO:0007669"/>
    <property type="project" value="UniProtKB-KW"/>
</dbReference>
<keyword evidence="2" id="KW-0479">Metal-binding</keyword>
<sequence>MKVLHIGDIMGKAGRSLLRSAVPRLREELGLDIVIANVENAANGFGITEALYKDILSYGVDLMSTGNHVFDVKESENFINHLGSLVRPANYPEGTPGKGHITIEKNGERFTLLNLMGRVFMPLSDCPFRKFDSVYPEISKSFVLTDFHAEATSEKNAFGLYVDGRAGAVIGTHTHVQTNDDRILPNGTLYLTDVGMCGGLNSVIGMSSEAPIERFLGGVPRKYEVEKAGKMVFNALFFEYDSLGKIVRYSKISETSGE</sequence>
<dbReference type="RefSeq" id="WP_128466881.1">
    <property type="nucleotide sequence ID" value="NZ_CP035108.1"/>
</dbReference>
<evidence type="ECO:0000256" key="1">
    <source>
        <dbReference type="PIRSR" id="PIRSR004789-50"/>
    </source>
</evidence>
<feature type="active site" description="Proton donor" evidence="1">
    <location>
        <position position="68"/>
    </location>
</feature>